<dbReference type="InterPro" id="IPR036291">
    <property type="entry name" value="NAD(P)-bd_dom_sf"/>
</dbReference>
<reference evidence="2" key="2">
    <citation type="submission" date="2020-09" db="EMBL/GenBank/DDBJ databases">
        <authorList>
            <person name="Sun Q."/>
            <person name="Sedlacek I."/>
        </authorList>
    </citation>
    <scope>NUCLEOTIDE SEQUENCE</scope>
    <source>
        <strain evidence="2">CCM 7897</strain>
    </source>
</reference>
<dbReference type="InterPro" id="IPR002347">
    <property type="entry name" value="SDR_fam"/>
</dbReference>
<reference evidence="2" key="1">
    <citation type="journal article" date="2014" name="Int. J. Syst. Evol. Microbiol.">
        <title>Complete genome sequence of Corynebacterium casei LMG S-19264T (=DSM 44701T), isolated from a smear-ripened cheese.</title>
        <authorList>
            <consortium name="US DOE Joint Genome Institute (JGI-PGF)"/>
            <person name="Walter F."/>
            <person name="Albersmeier A."/>
            <person name="Kalinowski J."/>
            <person name="Ruckert C."/>
        </authorList>
    </citation>
    <scope>NUCLEOTIDE SEQUENCE</scope>
    <source>
        <strain evidence="2">CCM 7897</strain>
    </source>
</reference>
<organism evidence="2 3">
    <name type="scientific">Azorhizobium oxalatiphilum</name>
    <dbReference type="NCBI Taxonomy" id="980631"/>
    <lineage>
        <taxon>Bacteria</taxon>
        <taxon>Pseudomonadati</taxon>
        <taxon>Pseudomonadota</taxon>
        <taxon>Alphaproteobacteria</taxon>
        <taxon>Hyphomicrobiales</taxon>
        <taxon>Xanthobacteraceae</taxon>
        <taxon>Azorhizobium</taxon>
    </lineage>
</organism>
<dbReference type="Pfam" id="PF13561">
    <property type="entry name" value="adh_short_C2"/>
    <property type="match status" value="1"/>
</dbReference>
<name>A0A917CEF6_9HYPH</name>
<dbReference type="PANTHER" id="PTHR42760:SF132">
    <property type="entry name" value="SHORT-CHAIN DEHYDROGENASE_REDUCTASE FAMILY PROTEIN"/>
    <property type="match status" value="1"/>
</dbReference>
<gene>
    <name evidence="2" type="ORF">GCM10007301_51460</name>
</gene>
<dbReference type="Proteomes" id="UP000606044">
    <property type="component" value="Unassembled WGS sequence"/>
</dbReference>
<sequence length="272" mass="28672">MVTAAQAVSPPMPRSRFLEGQVAIITGSDSGIGRAMAEMFAAHGADVAITFRTDAAGAGEAVQAVEAAGRHAIRQKVDVREEADVAALFEAVTRTLGVPTILVNNAGRNAPVASVADTTTADFDDTIRTNLYGAFFCCREFVRARKRAGGGGKIVNVTSVHEAIPSPDNAAYGAAKGGLLTFTRSLALEVAPLRINVNALAPGHIRTPMTAGRTRDPKIYAQEMKNIPWHRPGEPAEVARLALYLVSPEADYVTGQSFTIDGGLKMNWGQGA</sequence>
<dbReference type="SUPFAM" id="SSF51735">
    <property type="entry name" value="NAD(P)-binding Rossmann-fold domains"/>
    <property type="match status" value="1"/>
</dbReference>
<dbReference type="GO" id="GO:0016616">
    <property type="term" value="F:oxidoreductase activity, acting on the CH-OH group of donors, NAD or NADP as acceptor"/>
    <property type="evidence" value="ECO:0007669"/>
    <property type="project" value="TreeGrafter"/>
</dbReference>
<dbReference type="PRINTS" id="PR00081">
    <property type="entry name" value="GDHRDH"/>
</dbReference>
<dbReference type="EMBL" id="BMCT01000010">
    <property type="protein sequence ID" value="GGF85285.1"/>
    <property type="molecule type" value="Genomic_DNA"/>
</dbReference>
<evidence type="ECO:0000256" key="1">
    <source>
        <dbReference type="ARBA" id="ARBA00006484"/>
    </source>
</evidence>
<comment type="caution">
    <text evidence="2">The sequence shown here is derived from an EMBL/GenBank/DDBJ whole genome shotgun (WGS) entry which is preliminary data.</text>
</comment>
<dbReference type="PANTHER" id="PTHR42760">
    <property type="entry name" value="SHORT-CHAIN DEHYDROGENASES/REDUCTASES FAMILY MEMBER"/>
    <property type="match status" value="1"/>
</dbReference>
<dbReference type="Gene3D" id="3.40.50.720">
    <property type="entry name" value="NAD(P)-binding Rossmann-like Domain"/>
    <property type="match status" value="1"/>
</dbReference>
<protein>
    <submittedName>
        <fullName evidence="2">Glucose-1-dehydrogenase</fullName>
    </submittedName>
</protein>
<evidence type="ECO:0000313" key="3">
    <source>
        <dbReference type="Proteomes" id="UP000606044"/>
    </source>
</evidence>
<keyword evidence="3" id="KW-1185">Reference proteome</keyword>
<dbReference type="PROSITE" id="PS00061">
    <property type="entry name" value="ADH_SHORT"/>
    <property type="match status" value="1"/>
</dbReference>
<dbReference type="RefSeq" id="WP_244644664.1">
    <property type="nucleotide sequence ID" value="NZ_BMCT01000010.1"/>
</dbReference>
<comment type="similarity">
    <text evidence="1">Belongs to the short-chain dehydrogenases/reductases (SDR) family.</text>
</comment>
<dbReference type="AlphaFoldDB" id="A0A917CEF6"/>
<proteinExistence type="inferred from homology"/>
<dbReference type="PRINTS" id="PR00080">
    <property type="entry name" value="SDRFAMILY"/>
</dbReference>
<dbReference type="FunFam" id="3.40.50.720:FF:000084">
    <property type="entry name" value="Short-chain dehydrogenase reductase"/>
    <property type="match status" value="1"/>
</dbReference>
<dbReference type="InterPro" id="IPR020904">
    <property type="entry name" value="Sc_DH/Rdtase_CS"/>
</dbReference>
<accession>A0A917CEF6</accession>
<evidence type="ECO:0000313" key="2">
    <source>
        <dbReference type="EMBL" id="GGF85285.1"/>
    </source>
</evidence>